<dbReference type="InterPro" id="IPR033749">
    <property type="entry name" value="Polyprenyl_synt_CS"/>
</dbReference>
<dbReference type="SUPFAM" id="SSF48576">
    <property type="entry name" value="Terpenoid synthases"/>
    <property type="match status" value="1"/>
</dbReference>
<keyword evidence="5" id="KW-0460">Magnesium</keyword>
<comment type="similarity">
    <text evidence="2 7">Belongs to the FPP/GGPP synthase family.</text>
</comment>
<name>A0A1L6MV40_9BACT</name>
<evidence type="ECO:0000256" key="4">
    <source>
        <dbReference type="ARBA" id="ARBA00022723"/>
    </source>
</evidence>
<dbReference type="GO" id="GO:0008299">
    <property type="term" value="P:isoprenoid biosynthetic process"/>
    <property type="evidence" value="ECO:0007669"/>
    <property type="project" value="UniProtKB-KW"/>
</dbReference>
<keyword evidence="6" id="KW-0414">Isoprene biosynthesis</keyword>
<evidence type="ECO:0000256" key="2">
    <source>
        <dbReference type="ARBA" id="ARBA00006706"/>
    </source>
</evidence>
<dbReference type="GO" id="GO:0046872">
    <property type="term" value="F:metal ion binding"/>
    <property type="evidence" value="ECO:0007669"/>
    <property type="project" value="UniProtKB-KW"/>
</dbReference>
<dbReference type="PANTHER" id="PTHR43281">
    <property type="entry name" value="FARNESYL DIPHOSPHATE SYNTHASE"/>
    <property type="match status" value="1"/>
</dbReference>
<dbReference type="CDD" id="cd00685">
    <property type="entry name" value="Trans_IPPS_HT"/>
    <property type="match status" value="1"/>
</dbReference>
<reference evidence="8 9" key="1">
    <citation type="submission" date="2016-08" db="EMBL/GenBank/DDBJ databases">
        <title>Identification and validation of antigenic proteins from Pajaroellobacter abortibovis using de-novo genome sequence assembly and reverse vaccinology.</title>
        <authorList>
            <person name="Welly B.T."/>
            <person name="Miller M.R."/>
            <person name="Stott J.L."/>
            <person name="Blanchard M.T."/>
            <person name="Islas-Trejo A.D."/>
            <person name="O'Rourke S.M."/>
            <person name="Young A.E."/>
            <person name="Medrano J.F."/>
            <person name="Van Eenennaam A.L."/>
        </authorList>
    </citation>
    <scope>NUCLEOTIDE SEQUENCE [LARGE SCALE GENOMIC DNA]</scope>
    <source>
        <strain evidence="8 9">BTF92-0548A/99-0131</strain>
    </source>
</reference>
<evidence type="ECO:0000313" key="9">
    <source>
        <dbReference type="Proteomes" id="UP000185544"/>
    </source>
</evidence>
<evidence type="ECO:0000256" key="5">
    <source>
        <dbReference type="ARBA" id="ARBA00022842"/>
    </source>
</evidence>
<evidence type="ECO:0000313" key="8">
    <source>
        <dbReference type="EMBL" id="APR99379.1"/>
    </source>
</evidence>
<dbReference type="Proteomes" id="UP000185544">
    <property type="component" value="Chromosome"/>
</dbReference>
<protein>
    <recommendedName>
        <fullName evidence="10">Polyprenyl synthetase</fullName>
    </recommendedName>
</protein>
<dbReference type="STRING" id="1882918.BCY86_00810"/>
<dbReference type="SFLD" id="SFLDS00005">
    <property type="entry name" value="Isoprenoid_Synthase_Type_I"/>
    <property type="match status" value="1"/>
</dbReference>
<dbReference type="PROSITE" id="PS00444">
    <property type="entry name" value="POLYPRENYL_SYNTHASE_2"/>
    <property type="match status" value="1"/>
</dbReference>
<dbReference type="KEGG" id="pabo:BCY86_00810"/>
<dbReference type="AlphaFoldDB" id="A0A1L6MV40"/>
<sequence>MLQPSEALSIRERVFLLSKDLHESTLRRDRFLAYWKEMQIAVEAQLESCLERCERHMGHLHPFLGLVAQQFRSLTMRGGKRLRSILLCSAYEACGGEDGEEVIQAAVAFELLQSYLLIHDDWMDDDLMRRGGPTVHASFAEHYQSKDVGAAVAILAGDLASAMAQKELFSLPLPEERVLKAARHFALLQKEVIWGQLLDICPFEEEVPWHTFLDLKTGSYTVRGPIAMGCILAEGTQEQQKTLEAFARPLGIAFQIRDDLLGVFGDSEATGKPIWNDIRKGKQTFLMAEASRHEKVRALLPQVYGRGDWTPQEMSSLLTAIEEAGVRDVMEARLRSFLEEALQALLLCPISKRGAELLEGAAYQMIYRDR</sequence>
<evidence type="ECO:0000256" key="7">
    <source>
        <dbReference type="RuleBase" id="RU004466"/>
    </source>
</evidence>
<dbReference type="InterPro" id="IPR000092">
    <property type="entry name" value="Polyprenyl_synt"/>
</dbReference>
<evidence type="ECO:0000256" key="1">
    <source>
        <dbReference type="ARBA" id="ARBA00001946"/>
    </source>
</evidence>
<evidence type="ECO:0008006" key="10">
    <source>
        <dbReference type="Google" id="ProtNLM"/>
    </source>
</evidence>
<accession>A0A1L6MV40</accession>
<dbReference type="PANTHER" id="PTHR43281:SF1">
    <property type="entry name" value="FARNESYL DIPHOSPHATE SYNTHASE"/>
    <property type="match status" value="1"/>
</dbReference>
<dbReference type="GO" id="GO:0004659">
    <property type="term" value="F:prenyltransferase activity"/>
    <property type="evidence" value="ECO:0007669"/>
    <property type="project" value="InterPro"/>
</dbReference>
<dbReference type="Gene3D" id="1.10.600.10">
    <property type="entry name" value="Farnesyl Diphosphate Synthase"/>
    <property type="match status" value="1"/>
</dbReference>
<keyword evidence="9" id="KW-1185">Reference proteome</keyword>
<keyword evidence="4" id="KW-0479">Metal-binding</keyword>
<dbReference type="PROSITE" id="PS00723">
    <property type="entry name" value="POLYPRENYL_SYNTHASE_1"/>
    <property type="match status" value="1"/>
</dbReference>
<gene>
    <name evidence="8" type="ORF">BCY86_00810</name>
</gene>
<organism evidence="8 9">
    <name type="scientific">Pajaroellobacter abortibovis</name>
    <dbReference type="NCBI Taxonomy" id="1882918"/>
    <lineage>
        <taxon>Bacteria</taxon>
        <taxon>Pseudomonadati</taxon>
        <taxon>Myxococcota</taxon>
        <taxon>Polyangia</taxon>
        <taxon>Polyangiales</taxon>
        <taxon>Polyangiaceae</taxon>
    </lineage>
</organism>
<evidence type="ECO:0000256" key="3">
    <source>
        <dbReference type="ARBA" id="ARBA00022679"/>
    </source>
</evidence>
<dbReference type="Pfam" id="PF00348">
    <property type="entry name" value="polyprenyl_synt"/>
    <property type="match status" value="1"/>
</dbReference>
<dbReference type="InterPro" id="IPR008949">
    <property type="entry name" value="Isoprenoid_synthase_dom_sf"/>
</dbReference>
<dbReference type="EMBL" id="CP016908">
    <property type="protein sequence ID" value="APR99379.1"/>
    <property type="molecule type" value="Genomic_DNA"/>
</dbReference>
<evidence type="ECO:0000256" key="6">
    <source>
        <dbReference type="ARBA" id="ARBA00023229"/>
    </source>
</evidence>
<proteinExistence type="inferred from homology"/>
<keyword evidence="3 7" id="KW-0808">Transferase</keyword>
<comment type="cofactor">
    <cofactor evidence="1">
        <name>Mg(2+)</name>
        <dbReference type="ChEBI" id="CHEBI:18420"/>
    </cofactor>
</comment>